<evidence type="ECO:0000313" key="4">
    <source>
        <dbReference type="Proteomes" id="UP000283255"/>
    </source>
</evidence>
<keyword evidence="4" id="KW-1185">Reference proteome</keyword>
<dbReference type="RefSeq" id="WP_119909728.1">
    <property type="nucleotide sequence ID" value="NZ_QZCH01000004.1"/>
</dbReference>
<keyword evidence="2" id="KW-0732">Signal</keyword>
<reference evidence="3 4" key="1">
    <citation type="submission" date="2018-09" db="EMBL/GenBank/DDBJ databases">
        <authorList>
            <person name="Wang F."/>
        </authorList>
    </citation>
    <scope>NUCLEOTIDE SEQUENCE [LARGE SCALE GENOMIC DNA]</scope>
    <source>
        <strain evidence="3 4">PLHSC7-2</strain>
    </source>
</reference>
<reference evidence="3 4" key="2">
    <citation type="submission" date="2019-01" db="EMBL/GenBank/DDBJ databases">
        <title>Motilimonas pumilus sp. nov., isolated from the gut of sea cucumber (Apostichopus japonicus).</title>
        <authorList>
            <person name="Wang F.-Q."/>
            <person name="Ren L.-H."/>
            <person name="Lin Y.-W."/>
            <person name="Sun G.-H."/>
            <person name="Du Z.-J."/>
            <person name="Zhao J.-X."/>
            <person name="Liu X.-J."/>
            <person name="Liu L.-J."/>
        </authorList>
    </citation>
    <scope>NUCLEOTIDE SEQUENCE [LARGE SCALE GENOMIC DNA]</scope>
    <source>
        <strain evidence="3 4">PLHSC7-2</strain>
    </source>
</reference>
<evidence type="ECO:0000256" key="2">
    <source>
        <dbReference type="SAM" id="SignalP"/>
    </source>
</evidence>
<accession>A0A418YH66</accession>
<dbReference type="Proteomes" id="UP000283255">
    <property type="component" value="Unassembled WGS sequence"/>
</dbReference>
<protein>
    <recommendedName>
        <fullName evidence="5">Carboxypeptidase regulatory-like domain-containing protein</fullName>
    </recommendedName>
</protein>
<organism evidence="3 4">
    <name type="scientific">Motilimonas pumila</name>
    <dbReference type="NCBI Taxonomy" id="2303987"/>
    <lineage>
        <taxon>Bacteria</taxon>
        <taxon>Pseudomonadati</taxon>
        <taxon>Pseudomonadota</taxon>
        <taxon>Gammaproteobacteria</taxon>
        <taxon>Alteromonadales</taxon>
        <taxon>Alteromonadales genera incertae sedis</taxon>
        <taxon>Motilimonas</taxon>
    </lineage>
</organism>
<comment type="caution">
    <text evidence="3">The sequence shown here is derived from an EMBL/GenBank/DDBJ whole genome shotgun (WGS) entry which is preliminary data.</text>
</comment>
<dbReference type="OrthoDB" id="5706614at2"/>
<evidence type="ECO:0000313" key="3">
    <source>
        <dbReference type="EMBL" id="RJG49393.1"/>
    </source>
</evidence>
<dbReference type="AlphaFoldDB" id="A0A418YH66"/>
<gene>
    <name evidence="3" type="ORF">D1Z90_05380</name>
</gene>
<feature type="compositionally biased region" description="Low complexity" evidence="1">
    <location>
        <begin position="41"/>
        <end position="58"/>
    </location>
</feature>
<evidence type="ECO:0008006" key="5">
    <source>
        <dbReference type="Google" id="ProtNLM"/>
    </source>
</evidence>
<dbReference type="PROSITE" id="PS51257">
    <property type="entry name" value="PROKAR_LIPOPROTEIN"/>
    <property type="match status" value="1"/>
</dbReference>
<sequence length="700" mass="74425">MLMFKKAPLYLALSAAIALVGCGGSGSSSDDSDGGSTSVEPTLAPVVTPSPAPVTTATEPRSVKGVINAPGLTDSSVFKISLVSLNAAGELVQQFEEQLQQTMGQVLFDSAIQLASDGGSLVVTASSDGYASYSKTFDFDAASDFNSELQVNLQQVNQVVVQKGNTIARSGLRQDTFSFAVHKMPSGRSIVVDGNGPVPRNSLMEEIRIDIPADSLPASTSALSGRIANYDPTDAEESEAFPGAYRDSDGNTLVSVAFSFAEIRDQDGQTLSGAIARAAEQGELVARNAAPTMITRTIPAGSCASLEQLQDANSDKAGFQIPVYTYNPNAGDWDLLGYGDVFNAADDSIVPDNQQVFDCPADNYYLEVVVSNDDFLRDWWNLDYPLLFDTPVELCANVKLLNPSGNPVAGSYVFLSDPSGNRSFSDTYAVTDGQGSVALSTTLLNPDNTQRTASLRHWGYQSGTYLASDIQLSEQESCGEVQVITVQKPDMCSVSGTVTRAAGGSTDENSGWLYAFPTNTEGYMNFGFTQAQANGQYSMDVECDIDYQFYTFSDFYQGINAEQEAQAKTFNVNGTVSGFETSDDGDKAILQDAEIQNLAPLAILTGHIMPQGQSMSFLLMDFDFDYPVSYRLEFTDMNGAVVASVEGTAANEIDYDSEDMGAAPFTLPTDLPLGSYSVSGILTDATGNQGSASGIIGVTE</sequence>
<feature type="region of interest" description="Disordered" evidence="1">
    <location>
        <begin position="27"/>
        <end position="58"/>
    </location>
</feature>
<dbReference type="EMBL" id="QZCH01000004">
    <property type="protein sequence ID" value="RJG49393.1"/>
    <property type="molecule type" value="Genomic_DNA"/>
</dbReference>
<proteinExistence type="predicted"/>
<name>A0A418YH66_9GAMM</name>
<feature type="signal peptide" evidence="2">
    <location>
        <begin position="1"/>
        <end position="20"/>
    </location>
</feature>
<feature type="chain" id="PRO_5019277579" description="Carboxypeptidase regulatory-like domain-containing protein" evidence="2">
    <location>
        <begin position="21"/>
        <end position="700"/>
    </location>
</feature>
<evidence type="ECO:0000256" key="1">
    <source>
        <dbReference type="SAM" id="MobiDB-lite"/>
    </source>
</evidence>